<reference evidence="6" key="1">
    <citation type="submission" date="2020-10" db="EMBL/GenBank/DDBJ databases">
        <authorList>
            <person name="Han B."/>
            <person name="Lu T."/>
            <person name="Zhao Q."/>
            <person name="Huang X."/>
            <person name="Zhao Y."/>
        </authorList>
    </citation>
    <scope>NUCLEOTIDE SEQUENCE</scope>
</reference>
<sequence length="418" mass="43376">MESTSGEDAPKRNPLPAALVSNLQSVLAARRTPAAEVSTAAAAGEAEASAPEAEASDAPAGDGAPARPIVLLTCAGGIRSAGLAALVDALVAGGRCDVHVCAPESDKPACGHSITIRETITATSVDFTGAKAFEISGTPVDCVSLALSGRLFPWSSPALVISGINTRPNCGYEMFHSSAIAAAREALVYGVPSIAISLNWKKDETKDSDFKDAAQACLPLINAALDDIVKGTFFRGCLLNIGVPSAPSANKGFKLTKQSGYSPAQNWQAVSASRPSSATHFMGMHQSLGIQLAQLGKDASAAGAARRVSAQRKMVEVESVAAAGKQEIREVVKKLFRAEFVEKRHEDLDEDVDLRALENGFISVTPLNVHGQVEPEMGPPASDWLSAAVSLDKEKDAAPAAADQQDVAAEEKEAPLAA</sequence>
<dbReference type="Proteomes" id="UP000604825">
    <property type="component" value="Unassembled WGS sequence"/>
</dbReference>
<gene>
    <name evidence="6" type="ORF">NCGR_LOCUS20513</name>
</gene>
<accession>A0A811NXR4</accession>
<feature type="compositionally biased region" description="Basic and acidic residues" evidence="4">
    <location>
        <begin position="409"/>
        <end position="418"/>
    </location>
</feature>
<dbReference type="OrthoDB" id="202825at2759"/>
<dbReference type="PANTHER" id="PTHR30457">
    <property type="entry name" value="5'-NUCLEOTIDASE SURE"/>
    <property type="match status" value="1"/>
</dbReference>
<dbReference type="PANTHER" id="PTHR30457:SF5">
    <property type="entry name" value="OS01G0709400 PROTEIN"/>
    <property type="match status" value="1"/>
</dbReference>
<keyword evidence="7" id="KW-1185">Reference proteome</keyword>
<dbReference type="Gene3D" id="3.40.1210.10">
    <property type="entry name" value="Survival protein SurE-like phosphatase/nucleotidase"/>
    <property type="match status" value="1"/>
</dbReference>
<dbReference type="InterPro" id="IPR036523">
    <property type="entry name" value="SurE-like_sf"/>
</dbReference>
<evidence type="ECO:0000313" key="7">
    <source>
        <dbReference type="Proteomes" id="UP000604825"/>
    </source>
</evidence>
<comment type="caution">
    <text evidence="6">The sequence shown here is derived from an EMBL/GenBank/DDBJ whole genome shotgun (WGS) entry which is preliminary data.</text>
</comment>
<feature type="region of interest" description="Disordered" evidence="4">
    <location>
        <begin position="374"/>
        <end position="418"/>
    </location>
</feature>
<protein>
    <recommendedName>
        <fullName evidence="5">Survival protein SurE-like phosphatase/nucleotidase domain-containing protein</fullName>
    </recommendedName>
</protein>
<evidence type="ECO:0000313" key="6">
    <source>
        <dbReference type="EMBL" id="CAD6230114.1"/>
    </source>
</evidence>
<dbReference type="AlphaFoldDB" id="A0A811NXR4"/>
<keyword evidence="2" id="KW-0479">Metal-binding</keyword>
<evidence type="ECO:0000256" key="2">
    <source>
        <dbReference type="ARBA" id="ARBA00022723"/>
    </source>
</evidence>
<dbReference type="SUPFAM" id="SSF64167">
    <property type="entry name" value="SurE-like"/>
    <property type="match status" value="1"/>
</dbReference>
<feature type="domain" description="Survival protein SurE-like phosphatase/nucleotidase" evidence="5">
    <location>
        <begin position="70"/>
        <end position="259"/>
    </location>
</feature>
<comment type="similarity">
    <text evidence="1">Belongs to the SurE nucleotidase family.</text>
</comment>
<dbReference type="Pfam" id="PF01975">
    <property type="entry name" value="SurE"/>
    <property type="match status" value="1"/>
</dbReference>
<evidence type="ECO:0000256" key="4">
    <source>
        <dbReference type="SAM" id="MobiDB-lite"/>
    </source>
</evidence>
<dbReference type="InterPro" id="IPR002828">
    <property type="entry name" value="SurE-like_Pase/nucleotidase"/>
</dbReference>
<evidence type="ECO:0000259" key="5">
    <source>
        <dbReference type="Pfam" id="PF01975"/>
    </source>
</evidence>
<evidence type="ECO:0000256" key="3">
    <source>
        <dbReference type="ARBA" id="ARBA00022801"/>
    </source>
</evidence>
<proteinExistence type="inferred from homology"/>
<name>A0A811NXR4_9POAL</name>
<dbReference type="GO" id="GO:0008252">
    <property type="term" value="F:nucleotidase activity"/>
    <property type="evidence" value="ECO:0007669"/>
    <property type="project" value="InterPro"/>
</dbReference>
<feature type="compositionally biased region" description="Low complexity" evidence="4">
    <location>
        <begin position="398"/>
        <end position="407"/>
    </location>
</feature>
<keyword evidence="3" id="KW-0378">Hydrolase</keyword>
<dbReference type="EMBL" id="CAJGYO010000005">
    <property type="protein sequence ID" value="CAD6230114.1"/>
    <property type="molecule type" value="Genomic_DNA"/>
</dbReference>
<organism evidence="6 7">
    <name type="scientific">Miscanthus lutarioriparius</name>
    <dbReference type="NCBI Taxonomy" id="422564"/>
    <lineage>
        <taxon>Eukaryota</taxon>
        <taxon>Viridiplantae</taxon>
        <taxon>Streptophyta</taxon>
        <taxon>Embryophyta</taxon>
        <taxon>Tracheophyta</taxon>
        <taxon>Spermatophyta</taxon>
        <taxon>Magnoliopsida</taxon>
        <taxon>Liliopsida</taxon>
        <taxon>Poales</taxon>
        <taxon>Poaceae</taxon>
        <taxon>PACMAD clade</taxon>
        <taxon>Panicoideae</taxon>
        <taxon>Andropogonodae</taxon>
        <taxon>Andropogoneae</taxon>
        <taxon>Saccharinae</taxon>
        <taxon>Miscanthus</taxon>
    </lineage>
</organism>
<dbReference type="InterPro" id="IPR030048">
    <property type="entry name" value="SurE"/>
</dbReference>
<feature type="region of interest" description="Disordered" evidence="4">
    <location>
        <begin position="34"/>
        <end position="62"/>
    </location>
</feature>
<evidence type="ECO:0000256" key="1">
    <source>
        <dbReference type="ARBA" id="ARBA00011062"/>
    </source>
</evidence>
<dbReference type="GO" id="GO:0046872">
    <property type="term" value="F:metal ion binding"/>
    <property type="evidence" value="ECO:0007669"/>
    <property type="project" value="UniProtKB-KW"/>
</dbReference>